<dbReference type="KEGG" id="tgi:RBB81_07660"/>
<accession>A0AAU7Z4J3</accession>
<dbReference type="AlphaFoldDB" id="A0AAU7Z4J3"/>
<name>A0AAU7Z4J3_9BACT</name>
<reference evidence="1" key="2">
    <citation type="journal article" date="2024" name="Environ. Microbiol.">
        <title>Genome analysis and description of Tunturibacter gen. nov. expands the diversity of Terriglobia in tundra soils.</title>
        <authorList>
            <person name="Messyasz A."/>
            <person name="Mannisto M.K."/>
            <person name="Kerkhof L.J."/>
            <person name="Haggblom M.M."/>
        </authorList>
    </citation>
    <scope>NUCLEOTIDE SEQUENCE</scope>
    <source>
        <strain evidence="1">M8UP39</strain>
    </source>
</reference>
<proteinExistence type="predicted"/>
<sequence length="122" mass="13866">MILVGPRIASTGGMFQISLRMMARPNRSLEAIEALRSIRIAARMDRGFIEGRIYQEAGNPDAICFEQDWSSEPELKSHIRSSCFTDLLMLMETSPVAPILEIHSVIDLFGMKYIEAIRYSER</sequence>
<dbReference type="EMBL" id="CP132938">
    <property type="protein sequence ID" value="XCB23787.1"/>
    <property type="molecule type" value="Genomic_DNA"/>
</dbReference>
<evidence type="ECO:0008006" key="2">
    <source>
        <dbReference type="Google" id="ProtNLM"/>
    </source>
</evidence>
<evidence type="ECO:0000313" key="1">
    <source>
        <dbReference type="EMBL" id="XCB23787.1"/>
    </source>
</evidence>
<dbReference type="RefSeq" id="WP_183790025.1">
    <property type="nucleotide sequence ID" value="NZ_CP132938.1"/>
</dbReference>
<dbReference type="SUPFAM" id="SSF54909">
    <property type="entry name" value="Dimeric alpha+beta barrel"/>
    <property type="match status" value="1"/>
</dbReference>
<reference evidence="1" key="1">
    <citation type="submission" date="2023-08" db="EMBL/GenBank/DDBJ databases">
        <authorList>
            <person name="Messyasz A."/>
            <person name="Mannisto M.K."/>
            <person name="Kerkhof L.J."/>
            <person name="Haggblom M."/>
        </authorList>
    </citation>
    <scope>NUCLEOTIDE SEQUENCE</scope>
    <source>
        <strain evidence="1">M8UP39</strain>
    </source>
</reference>
<gene>
    <name evidence="1" type="ORF">RBB81_07660</name>
</gene>
<dbReference type="Gene3D" id="3.30.70.100">
    <property type="match status" value="1"/>
</dbReference>
<protein>
    <recommendedName>
        <fullName evidence="2">Antibiotic biosynthesis monooxygenase</fullName>
    </recommendedName>
</protein>
<organism evidence="1">
    <name type="scientific">Tunturiibacter gelidiferens</name>
    <dbReference type="NCBI Taxonomy" id="3069689"/>
    <lineage>
        <taxon>Bacteria</taxon>
        <taxon>Pseudomonadati</taxon>
        <taxon>Acidobacteriota</taxon>
        <taxon>Terriglobia</taxon>
        <taxon>Terriglobales</taxon>
        <taxon>Acidobacteriaceae</taxon>
        <taxon>Tunturiibacter</taxon>
    </lineage>
</organism>
<dbReference type="InterPro" id="IPR011008">
    <property type="entry name" value="Dimeric_a/b-barrel"/>
</dbReference>